<feature type="transmembrane region" description="Helical" evidence="1">
    <location>
        <begin position="12"/>
        <end position="31"/>
    </location>
</feature>
<dbReference type="Proteomes" id="UP001596201">
    <property type="component" value="Unassembled WGS sequence"/>
</dbReference>
<reference evidence="3 4" key="1">
    <citation type="journal article" date="2019" name="Int. J. Syst. Evol. Microbiol.">
        <title>The Global Catalogue of Microorganisms (GCM) 10K type strain sequencing project: providing services to taxonomists for standard genome sequencing and annotation.</title>
        <authorList>
            <consortium name="The Broad Institute Genomics Platform"/>
            <consortium name="The Broad Institute Genome Sequencing Center for Infectious Disease"/>
            <person name="Wu L."/>
            <person name="Ma J."/>
        </authorList>
    </citation>
    <scope>NUCLEOTIDE SEQUENCE [LARGE SCALE GENOMIC DNA]</scope>
    <source>
        <strain evidence="3 4">CGMCC 1.12237</strain>
    </source>
</reference>
<keyword evidence="1" id="KW-1133">Transmembrane helix</keyword>
<feature type="transmembrane region" description="Helical" evidence="1">
    <location>
        <begin position="38"/>
        <end position="56"/>
    </location>
</feature>
<dbReference type="EMBL" id="JBHSKX010000002">
    <property type="protein sequence ID" value="MFC5367401.1"/>
    <property type="molecule type" value="Genomic_DNA"/>
</dbReference>
<dbReference type="RefSeq" id="WP_227229658.1">
    <property type="nucleotide sequence ID" value="NZ_JAJCVJ010000002.1"/>
</dbReference>
<evidence type="ECO:0000313" key="4">
    <source>
        <dbReference type="Proteomes" id="UP001596201"/>
    </source>
</evidence>
<dbReference type="Pfam" id="PF24460">
    <property type="entry name" value="DUF7575"/>
    <property type="match status" value="1"/>
</dbReference>
<feature type="domain" description="DUF7575" evidence="2">
    <location>
        <begin position="101"/>
        <end position="127"/>
    </location>
</feature>
<name>A0ABD5RBK3_9EURY</name>
<evidence type="ECO:0000313" key="3">
    <source>
        <dbReference type="EMBL" id="MFC5367401.1"/>
    </source>
</evidence>
<protein>
    <submittedName>
        <fullName evidence="3">Zinc ribbon domain-containing protein</fullName>
    </submittedName>
</protein>
<dbReference type="AlphaFoldDB" id="A0ABD5RBK3"/>
<proteinExistence type="predicted"/>
<evidence type="ECO:0000259" key="2">
    <source>
        <dbReference type="Pfam" id="PF24460"/>
    </source>
</evidence>
<organism evidence="3 4">
    <name type="scientific">Salinirubrum litoreum</name>
    <dbReference type="NCBI Taxonomy" id="1126234"/>
    <lineage>
        <taxon>Archaea</taxon>
        <taxon>Methanobacteriati</taxon>
        <taxon>Methanobacteriota</taxon>
        <taxon>Stenosarchaea group</taxon>
        <taxon>Halobacteria</taxon>
        <taxon>Halobacteriales</taxon>
        <taxon>Haloferacaceae</taxon>
        <taxon>Salinirubrum</taxon>
    </lineage>
</organism>
<accession>A0ABD5RBK3</accession>
<dbReference type="InterPro" id="IPR055997">
    <property type="entry name" value="DUF7575"/>
</dbReference>
<keyword evidence="1" id="KW-0812">Transmembrane</keyword>
<comment type="caution">
    <text evidence="3">The sequence shown here is derived from an EMBL/GenBank/DDBJ whole genome shotgun (WGS) entry which is preliminary data.</text>
</comment>
<sequence>MATASRRALVAALVGALGATLGIAGAGHVYLRQWRRAIAWFVTGIGAFFVLVSLFVGDPTQVTVASLPLTVSIPFAVVMLLSTVDAYRLATVTERRQATTEGPTCPHCGKPIDEDLAFCQWCTEPLDGRNG</sequence>
<keyword evidence="1" id="KW-0472">Membrane</keyword>
<feature type="transmembrane region" description="Helical" evidence="1">
    <location>
        <begin position="62"/>
        <end position="87"/>
    </location>
</feature>
<keyword evidence="4" id="KW-1185">Reference proteome</keyword>
<evidence type="ECO:0000256" key="1">
    <source>
        <dbReference type="SAM" id="Phobius"/>
    </source>
</evidence>
<gene>
    <name evidence="3" type="ORF">ACFPJ5_10665</name>
</gene>